<dbReference type="PANTHER" id="PTHR22683:SF1">
    <property type="entry name" value="TYPE VII SECRETION SYSTEM PROTEIN ESSC"/>
    <property type="match status" value="1"/>
</dbReference>
<dbReference type="Proteomes" id="UP000225548">
    <property type="component" value="Unassembled WGS sequence"/>
</dbReference>
<feature type="binding site" evidence="3">
    <location>
        <begin position="618"/>
        <end position="625"/>
    </location>
    <ligand>
        <name>ATP</name>
        <dbReference type="ChEBI" id="CHEBI:30616"/>
    </ligand>
</feature>
<evidence type="ECO:0000313" key="7">
    <source>
        <dbReference type="Proteomes" id="UP000225548"/>
    </source>
</evidence>
<dbReference type="GO" id="GO:0005524">
    <property type="term" value="F:ATP binding"/>
    <property type="evidence" value="ECO:0007669"/>
    <property type="project" value="UniProtKB-UniRule"/>
</dbReference>
<dbReference type="InterPro" id="IPR050206">
    <property type="entry name" value="FtsK/SpoIIIE/SftA"/>
</dbReference>
<feature type="region of interest" description="Disordered" evidence="4">
    <location>
        <begin position="262"/>
        <end position="291"/>
    </location>
</feature>
<dbReference type="SUPFAM" id="SSF52540">
    <property type="entry name" value="P-loop containing nucleoside triphosphate hydrolases"/>
    <property type="match status" value="3"/>
</dbReference>
<proteinExistence type="predicted"/>
<evidence type="ECO:0000313" key="6">
    <source>
        <dbReference type="EMBL" id="PFG32487.1"/>
    </source>
</evidence>
<evidence type="ECO:0000256" key="2">
    <source>
        <dbReference type="ARBA" id="ARBA00022840"/>
    </source>
</evidence>
<dbReference type="CDD" id="cd01127">
    <property type="entry name" value="TrwB_TraG_TraD_VirD4"/>
    <property type="match status" value="1"/>
</dbReference>
<dbReference type="InterPro" id="IPR027417">
    <property type="entry name" value="P-loop_NTPase"/>
</dbReference>
<dbReference type="SMART" id="SM00382">
    <property type="entry name" value="AAA"/>
    <property type="match status" value="3"/>
</dbReference>
<dbReference type="GO" id="GO:0003677">
    <property type="term" value="F:DNA binding"/>
    <property type="evidence" value="ECO:0007669"/>
    <property type="project" value="InterPro"/>
</dbReference>
<evidence type="ECO:0000256" key="1">
    <source>
        <dbReference type="ARBA" id="ARBA00022741"/>
    </source>
</evidence>
<dbReference type="EMBL" id="PDJG01000001">
    <property type="protein sequence ID" value="PFG32487.1"/>
    <property type="molecule type" value="Genomic_DNA"/>
</dbReference>
<dbReference type="PANTHER" id="PTHR22683">
    <property type="entry name" value="SPORULATION PROTEIN RELATED"/>
    <property type="match status" value="1"/>
</dbReference>
<dbReference type="Gene3D" id="3.40.50.300">
    <property type="entry name" value="P-loop containing nucleotide triphosphate hydrolases"/>
    <property type="match status" value="3"/>
</dbReference>
<gene>
    <name evidence="6" type="ORF">ATL42_0327</name>
</gene>
<protein>
    <submittedName>
        <fullName evidence="6">S-DNA-T family DNA segregation ATPase FtsK/SpoIIIE</fullName>
    </submittedName>
</protein>
<name>A0A2A9E0B8_9MICO</name>
<dbReference type="InterPro" id="IPR003593">
    <property type="entry name" value="AAA+_ATPase"/>
</dbReference>
<keyword evidence="1 3" id="KW-0547">Nucleotide-binding</keyword>
<dbReference type="PROSITE" id="PS50901">
    <property type="entry name" value="FTSK"/>
    <property type="match status" value="1"/>
</dbReference>
<dbReference type="Pfam" id="PF01580">
    <property type="entry name" value="FtsK_SpoIIIE"/>
    <property type="match status" value="1"/>
</dbReference>
<feature type="domain" description="FtsK" evidence="5">
    <location>
        <begin position="600"/>
        <end position="789"/>
    </location>
</feature>
<dbReference type="InterPro" id="IPR002543">
    <property type="entry name" value="FtsK_dom"/>
</dbReference>
<evidence type="ECO:0000259" key="5">
    <source>
        <dbReference type="PROSITE" id="PS50901"/>
    </source>
</evidence>
<organism evidence="6 7">
    <name type="scientific">Sanguibacter antarcticus</name>
    <dbReference type="NCBI Taxonomy" id="372484"/>
    <lineage>
        <taxon>Bacteria</taxon>
        <taxon>Bacillati</taxon>
        <taxon>Actinomycetota</taxon>
        <taxon>Actinomycetes</taxon>
        <taxon>Micrococcales</taxon>
        <taxon>Sanguibacteraceae</taxon>
        <taxon>Sanguibacter</taxon>
    </lineage>
</organism>
<comment type="caution">
    <text evidence="6">The sequence shown here is derived from an EMBL/GenBank/DDBJ whole genome shotgun (WGS) entry which is preliminary data.</text>
</comment>
<feature type="region of interest" description="Disordered" evidence="4">
    <location>
        <begin position="312"/>
        <end position="340"/>
    </location>
</feature>
<reference evidence="6 7" key="1">
    <citation type="submission" date="2017-10" db="EMBL/GenBank/DDBJ databases">
        <title>Sequencing the genomes of 1000 actinobacteria strains.</title>
        <authorList>
            <person name="Klenk H.-P."/>
        </authorList>
    </citation>
    <scope>NUCLEOTIDE SEQUENCE [LARGE SCALE GENOMIC DNA]</scope>
    <source>
        <strain evidence="6 7">DSM 18966</strain>
    </source>
</reference>
<evidence type="ECO:0000256" key="3">
    <source>
        <dbReference type="PROSITE-ProRule" id="PRU00289"/>
    </source>
</evidence>
<accession>A0A2A9E0B8</accession>
<sequence length="1395" mass="145148">MTIRPGQDVHLRRGLPLGSLRSSVARVTGRHELARAQLYVGDHALDDHHVVGQPPLVAGALLRTTPAAPDLVSSALESPLHLAHLAGPRTGFVHPVAAGAVWEPIAGGLPGVRVQARTVRRSRLRVSVRPERSAQARLVQRNGRTRRLRRARLHRWATWKPGVTLEVTDSAGTTSRTQLRVRPRLADATFGALVRNLRDDAAGRAPVHDPAIRSTAAMLSTALLPAVASVALAVALQNPVFAVMAVIGPLMVLGPLLARRRRARPTGSGQPAPSSPPARDDDPGARPCPRAGLRPVDLLTAALASAAVPRQDLLARDSSRPRSPWLGDNQPDETSDRPVLPGDLDAGCLAVVGPRAAVVAHVARTLVALHATGRARRIVVLTSPGRTVAWAWARWIPGSTSGPASCDQPLPTGPGTLLVVDADRTPELNALLGAWHAAHGERAVLVVVGEGNETVPSWCSAVATVTPLSVTWTAPGHGTEHTPFEGVGPRWLDEYARRVCALASTDRWIHTDDQGARGGTTRSLTGSTLPASAPFVDSLASVLGLVLGDVDGRASGGAGLDLSDLLGASESSPLVEAVVQRWTGSERHQVRATIGIASDGRPAVLDLLADGPHALVAGTTGAGKSELLRTFLLALALRSGPDDLAIALVDYKGGASFGACVDLPHVVGQVTDLDPGIVERALDGLRAELRRRERLFSSVGATHLDEYRAHPRRPEPLPRLLVVVDEFRAMADDHPLFIPGLVRIAAQGRSLGVHLVLATQRPGGAITPDMRANISLRIALRVADDADSSDIIGSSGATSIPAQCPGRALVRRGLAAPEPVQTYHAGGTTSGRGRTVWVSPRWDVRDLGTPWSFPEPAAIPGAAPTDPARAVVDAVRAAARALGVPAPRVPWTPELPTQTPWASLSPPAGSGAGCALLLGVADRPELQRHEPVAWNLDAGHLLVAGRAGTGRTTALRTIAHAARAAGCIVHLVGPSALLSGPPQAHATVVDTSDPRRLARLLTLLLATAPTSTRDPALSRQRHVLVIDGLEDVQRALSAVHRGAGSELLVSILREGSSRGIHVVVAATGIPSSAVSMLLTQRLLFSGSEKHDDVYLGITPDLAGRGGIPGRAVLVGTEPAARCQVAVTAPWSPAATGPGGSPCEVGEVDDPERLRWTVAAVPRRVTEDDLTEVSGGALRLGRGGDRATTTGLSLGRSILVCGPHGSGRSAALALVARTVPSDVEIVAVLSRDPHLLALAAEVGCSLVLSSGSARSTAEIVEGLSRASTSGPAPLLGTAPEVPRQVMVVDDLDALAQTCPAVLDAVQRFLDEMPGTTVVASATTSAAAGAFRGLLADLRSAGRGIVLDPGTPGSSEVFGVDLGWLVEPDVHVPGRGALVDARRTWLVQLAHEGSNAA</sequence>
<keyword evidence="2 3" id="KW-0067">ATP-binding</keyword>
<evidence type="ECO:0000256" key="4">
    <source>
        <dbReference type="SAM" id="MobiDB-lite"/>
    </source>
</evidence>
<keyword evidence="7" id="KW-1185">Reference proteome</keyword>